<dbReference type="Pfam" id="PF01943">
    <property type="entry name" value="Polysacc_synt"/>
    <property type="match status" value="1"/>
</dbReference>
<dbReference type="STRING" id="1616.IV73_GL001245"/>
<evidence type="ECO:0000256" key="4">
    <source>
        <dbReference type="ARBA" id="ARBA00022989"/>
    </source>
</evidence>
<sequence>MLNQLPSKHLAQGVGLLTLTGLIAKVLSAMYRIPLQNMVGNAGFYVYQQVYPLYGIGVVLALSGWPMLIAKVVSEQNSQRQAKVAAARLHRILVVISLILFSGIYLGAPVLAYWMGGDLQLNPVIQMVAWMFLFMPILATARGYSQGLLNMKPTAISQIVEQLGRVLIIVGVAWWAQNHNWTIYQIGQGTMAGAPLAALVASLVLWPTFRQFGLVKMRTDERDAWPHLRWMILAKRLWYEGGLLVLVTALLVLFQLMDSFSVKGLLVHSGFLPAQAESWKGVYDRGQPLVQLGMVLATSLGTVLLPNLRQFFVQQKKQAFQRDFQRSFHLSLFMILLTTVGMLAVMPYLNQTLFGSRQGTAVLDVYVLSMIPATLMTVGVTVLQSLDQTRHLWWKLTLGIGCKWLLNQALMPGMGLIGASWATVASLSLVWILVWWQLPQMLRQPTPFAPRWLAKIICVTGLMGMIVSLTLFLLGNQLPTTRLMSSGLLCVGVILGGVISAFLTIYGKLLTVDEWQLLPYGKRIIKIFKIR</sequence>
<dbReference type="Proteomes" id="UP000051655">
    <property type="component" value="Unassembled WGS sequence"/>
</dbReference>
<accession>A0A0R2JKV0</accession>
<dbReference type="InterPro" id="IPR024923">
    <property type="entry name" value="PG_synth_SpoVB"/>
</dbReference>
<protein>
    <submittedName>
        <fullName evidence="7">Uncharacterized protein</fullName>
    </submittedName>
</protein>
<keyword evidence="8" id="KW-1185">Reference proteome</keyword>
<proteinExistence type="predicted"/>
<feature type="transmembrane region" description="Helical" evidence="6">
    <location>
        <begin position="52"/>
        <end position="73"/>
    </location>
</feature>
<dbReference type="PANTHER" id="PTHR30250:SF29">
    <property type="entry name" value="POLYSACCHARIDE BIOSYNTHESIS PROTEIN C-TERMINAL DOMAIN-CONTAINING PROTEIN"/>
    <property type="match status" value="1"/>
</dbReference>
<dbReference type="InterPro" id="IPR002797">
    <property type="entry name" value="Polysacc_synth"/>
</dbReference>
<evidence type="ECO:0000256" key="2">
    <source>
        <dbReference type="ARBA" id="ARBA00022475"/>
    </source>
</evidence>
<feature type="transmembrane region" description="Helical" evidence="6">
    <location>
        <begin position="328"/>
        <end position="349"/>
    </location>
</feature>
<feature type="transmembrane region" description="Helical" evidence="6">
    <location>
        <begin position="189"/>
        <end position="209"/>
    </location>
</feature>
<gene>
    <name evidence="7" type="ORF">IV73_GL001245</name>
</gene>
<keyword evidence="3 6" id="KW-0812">Transmembrane</keyword>
<dbReference type="InterPro" id="IPR050833">
    <property type="entry name" value="Poly_Biosynth_Transport"/>
</dbReference>
<feature type="transmembrane region" description="Helical" evidence="6">
    <location>
        <begin position="93"/>
        <end position="115"/>
    </location>
</feature>
<evidence type="ECO:0000313" key="8">
    <source>
        <dbReference type="Proteomes" id="UP000051655"/>
    </source>
</evidence>
<dbReference type="CDD" id="cd13124">
    <property type="entry name" value="MATE_SpoVB_like"/>
    <property type="match status" value="1"/>
</dbReference>
<evidence type="ECO:0000256" key="5">
    <source>
        <dbReference type="ARBA" id="ARBA00023136"/>
    </source>
</evidence>
<comment type="caution">
    <text evidence="7">The sequence shown here is derived from an EMBL/GenBank/DDBJ whole genome shotgun (WGS) entry which is preliminary data.</text>
</comment>
<evidence type="ECO:0000256" key="1">
    <source>
        <dbReference type="ARBA" id="ARBA00004651"/>
    </source>
</evidence>
<dbReference type="EMBL" id="JQBP01000008">
    <property type="protein sequence ID" value="KRN74509.1"/>
    <property type="molecule type" value="Genomic_DNA"/>
</dbReference>
<feature type="transmembrane region" description="Helical" evidence="6">
    <location>
        <begin position="127"/>
        <end position="144"/>
    </location>
</feature>
<reference evidence="7 8" key="1">
    <citation type="journal article" date="2015" name="Genome Announc.">
        <title>Expanding the biotechnology potential of lactobacilli through comparative genomics of 213 strains and associated genera.</title>
        <authorList>
            <person name="Sun Z."/>
            <person name="Harris H.M."/>
            <person name="McCann A."/>
            <person name="Guo C."/>
            <person name="Argimon S."/>
            <person name="Zhang W."/>
            <person name="Yang X."/>
            <person name="Jeffery I.B."/>
            <person name="Cooney J.C."/>
            <person name="Kagawa T.F."/>
            <person name="Liu W."/>
            <person name="Song Y."/>
            <person name="Salvetti E."/>
            <person name="Wrobel A."/>
            <person name="Rasinkangas P."/>
            <person name="Parkhill J."/>
            <person name="Rea M.C."/>
            <person name="O'Sullivan O."/>
            <person name="Ritari J."/>
            <person name="Douillard F.P."/>
            <person name="Paul Ross R."/>
            <person name="Yang R."/>
            <person name="Briner A.E."/>
            <person name="Felis G.E."/>
            <person name="de Vos W.M."/>
            <person name="Barrangou R."/>
            <person name="Klaenhammer T.R."/>
            <person name="Caufield P.W."/>
            <person name="Cui Y."/>
            <person name="Zhang H."/>
            <person name="O'Toole P.W."/>
        </authorList>
    </citation>
    <scope>NUCLEOTIDE SEQUENCE [LARGE SCALE GENOMIC DNA]</scope>
    <source>
        <strain evidence="7 8">DSM 20593</strain>
    </source>
</reference>
<organism evidence="7 8">
    <name type="scientific">Weissella kandleri</name>
    <dbReference type="NCBI Taxonomy" id="1616"/>
    <lineage>
        <taxon>Bacteria</taxon>
        <taxon>Bacillati</taxon>
        <taxon>Bacillota</taxon>
        <taxon>Bacilli</taxon>
        <taxon>Lactobacillales</taxon>
        <taxon>Lactobacillaceae</taxon>
        <taxon>Weissella</taxon>
    </lineage>
</organism>
<keyword evidence="2" id="KW-1003">Cell membrane</keyword>
<feature type="transmembrane region" description="Helical" evidence="6">
    <location>
        <begin position="452"/>
        <end position="474"/>
    </location>
</feature>
<dbReference type="PANTHER" id="PTHR30250">
    <property type="entry name" value="PST FAMILY PREDICTED COLANIC ACID TRANSPORTER"/>
    <property type="match status" value="1"/>
</dbReference>
<evidence type="ECO:0000256" key="3">
    <source>
        <dbReference type="ARBA" id="ARBA00022692"/>
    </source>
</evidence>
<name>A0A0R2JKV0_9LACO</name>
<comment type="subcellular location">
    <subcellularLocation>
        <location evidence="1">Cell membrane</location>
        <topology evidence="1">Multi-pass membrane protein</topology>
    </subcellularLocation>
</comment>
<keyword evidence="5 6" id="KW-0472">Membrane</keyword>
<feature type="transmembrane region" description="Helical" evidence="6">
    <location>
        <begin position="156"/>
        <end position="177"/>
    </location>
</feature>
<dbReference type="OrthoDB" id="9775950at2"/>
<feature type="transmembrane region" description="Helical" evidence="6">
    <location>
        <begin position="237"/>
        <end position="257"/>
    </location>
</feature>
<keyword evidence="4 6" id="KW-1133">Transmembrane helix</keyword>
<feature type="transmembrane region" description="Helical" evidence="6">
    <location>
        <begin position="289"/>
        <end position="308"/>
    </location>
</feature>
<dbReference type="PATRIC" id="fig|1616.3.peg.1278"/>
<evidence type="ECO:0000313" key="7">
    <source>
        <dbReference type="EMBL" id="KRN74509.1"/>
    </source>
</evidence>
<feature type="transmembrane region" description="Helical" evidence="6">
    <location>
        <begin position="486"/>
        <end position="507"/>
    </location>
</feature>
<feature type="transmembrane region" description="Helical" evidence="6">
    <location>
        <begin position="361"/>
        <end position="383"/>
    </location>
</feature>
<dbReference type="AlphaFoldDB" id="A0A0R2JKV0"/>
<evidence type="ECO:0000256" key="6">
    <source>
        <dbReference type="SAM" id="Phobius"/>
    </source>
</evidence>
<feature type="transmembrane region" description="Helical" evidence="6">
    <location>
        <begin position="404"/>
        <end position="432"/>
    </location>
</feature>
<dbReference type="GO" id="GO:0005886">
    <property type="term" value="C:plasma membrane"/>
    <property type="evidence" value="ECO:0007669"/>
    <property type="project" value="UniProtKB-SubCell"/>
</dbReference>